<gene>
    <name evidence="4" type="ORF">SE17_13405</name>
</gene>
<dbReference type="InterPro" id="IPR009057">
    <property type="entry name" value="Homeodomain-like_sf"/>
</dbReference>
<evidence type="ECO:0000256" key="1">
    <source>
        <dbReference type="ARBA" id="ARBA00023015"/>
    </source>
</evidence>
<keyword evidence="1" id="KW-0805">Transcription regulation</keyword>
<evidence type="ECO:0000313" key="5">
    <source>
        <dbReference type="Proteomes" id="UP000050509"/>
    </source>
</evidence>
<sequence>APTRDWTDRETLLPSASRRSFWLDRAIWEIPTFENVETFVERLVRAEVLTHDPLISAAFSMEPPTIPERTLRHRFLRATGQTQTHIRQFERARQAADLLAQGETIPDVMFRLGYYDQPHLTRSLKRFIGTTPAQHVAETFAAR</sequence>
<dbReference type="Gene3D" id="1.10.10.60">
    <property type="entry name" value="Homeodomain-like"/>
    <property type="match status" value="1"/>
</dbReference>
<name>A0A0P9FI49_9CHLR</name>
<dbReference type="SMART" id="SM00342">
    <property type="entry name" value="HTH_ARAC"/>
    <property type="match status" value="1"/>
</dbReference>
<dbReference type="Pfam" id="PF12833">
    <property type="entry name" value="HTH_18"/>
    <property type="match status" value="1"/>
</dbReference>
<dbReference type="GO" id="GO:0003700">
    <property type="term" value="F:DNA-binding transcription factor activity"/>
    <property type="evidence" value="ECO:0007669"/>
    <property type="project" value="InterPro"/>
</dbReference>
<accession>A0A0P9FI49</accession>
<dbReference type="Proteomes" id="UP000050509">
    <property type="component" value="Unassembled WGS sequence"/>
</dbReference>
<dbReference type="SUPFAM" id="SSF46689">
    <property type="entry name" value="Homeodomain-like"/>
    <property type="match status" value="1"/>
</dbReference>
<protein>
    <recommendedName>
        <fullName evidence="3">HTH araC/xylS-type domain-containing protein</fullName>
    </recommendedName>
</protein>
<organism evidence="4 5">
    <name type="scientific">Kouleothrix aurantiaca</name>
    <dbReference type="NCBI Taxonomy" id="186479"/>
    <lineage>
        <taxon>Bacteria</taxon>
        <taxon>Bacillati</taxon>
        <taxon>Chloroflexota</taxon>
        <taxon>Chloroflexia</taxon>
        <taxon>Chloroflexales</taxon>
        <taxon>Roseiflexineae</taxon>
        <taxon>Roseiflexaceae</taxon>
        <taxon>Kouleothrix</taxon>
    </lineage>
</organism>
<dbReference type="GO" id="GO:0043565">
    <property type="term" value="F:sequence-specific DNA binding"/>
    <property type="evidence" value="ECO:0007669"/>
    <property type="project" value="InterPro"/>
</dbReference>
<keyword evidence="5" id="KW-1185">Reference proteome</keyword>
<feature type="domain" description="HTH araC/xylS-type" evidence="3">
    <location>
        <begin position="34"/>
        <end position="138"/>
    </location>
</feature>
<dbReference type="InterPro" id="IPR018060">
    <property type="entry name" value="HTH_AraC"/>
</dbReference>
<evidence type="ECO:0000256" key="2">
    <source>
        <dbReference type="ARBA" id="ARBA00023163"/>
    </source>
</evidence>
<comment type="caution">
    <text evidence="4">The sequence shown here is derived from an EMBL/GenBank/DDBJ whole genome shotgun (WGS) entry which is preliminary data.</text>
</comment>
<dbReference type="AlphaFoldDB" id="A0A0P9FI49"/>
<dbReference type="PROSITE" id="PS01124">
    <property type="entry name" value="HTH_ARAC_FAMILY_2"/>
    <property type="match status" value="1"/>
</dbReference>
<keyword evidence="2" id="KW-0804">Transcription</keyword>
<dbReference type="EMBL" id="LJCR01000431">
    <property type="protein sequence ID" value="KPV52790.1"/>
    <property type="molecule type" value="Genomic_DNA"/>
</dbReference>
<feature type="non-terminal residue" evidence="4">
    <location>
        <position position="1"/>
    </location>
</feature>
<reference evidence="4 5" key="1">
    <citation type="submission" date="2015-09" db="EMBL/GenBank/DDBJ databases">
        <title>Draft genome sequence of Kouleothrix aurantiaca JCM 19913.</title>
        <authorList>
            <person name="Hemp J."/>
        </authorList>
    </citation>
    <scope>NUCLEOTIDE SEQUENCE [LARGE SCALE GENOMIC DNA]</scope>
    <source>
        <strain evidence="4 5">COM-B</strain>
    </source>
</reference>
<evidence type="ECO:0000313" key="4">
    <source>
        <dbReference type="EMBL" id="KPV52790.1"/>
    </source>
</evidence>
<proteinExistence type="predicted"/>
<evidence type="ECO:0000259" key="3">
    <source>
        <dbReference type="PROSITE" id="PS01124"/>
    </source>
</evidence>